<evidence type="ECO:0000256" key="16">
    <source>
        <dbReference type="ARBA" id="ARBA00067273"/>
    </source>
</evidence>
<evidence type="ECO:0000256" key="8">
    <source>
        <dbReference type="ARBA" id="ARBA00022990"/>
    </source>
</evidence>
<protein>
    <recommendedName>
        <fullName evidence="16">Acyl-coenzyme A thioesterase 13</fullName>
    </recommendedName>
    <alternativeName>
        <fullName evidence="17">Hotdog-fold thioesterase superfamily member 2</fullName>
    </alternativeName>
    <alternativeName>
        <fullName evidence="18">Thioesterase superfamily member 2</fullName>
    </alternativeName>
</protein>
<feature type="domain" description="Thioesterase" evidence="19">
    <location>
        <begin position="59"/>
        <end position="132"/>
    </location>
</feature>
<dbReference type="GO" id="GO:0047617">
    <property type="term" value="F:fatty acyl-CoA hydrolase activity"/>
    <property type="evidence" value="ECO:0007669"/>
    <property type="project" value="InterPro"/>
</dbReference>
<evidence type="ECO:0000256" key="14">
    <source>
        <dbReference type="ARBA" id="ARBA00058205"/>
    </source>
</evidence>
<dbReference type="Gene3D" id="3.10.129.10">
    <property type="entry name" value="Hotdog Thioesterase"/>
    <property type="match status" value="1"/>
</dbReference>
<dbReference type="GO" id="GO:0005819">
    <property type="term" value="C:spindle"/>
    <property type="evidence" value="ECO:0007669"/>
    <property type="project" value="UniProtKB-SubCell"/>
</dbReference>
<keyword evidence="9" id="KW-0443">Lipid metabolism</keyword>
<evidence type="ECO:0000313" key="20">
    <source>
        <dbReference type="EMBL" id="GMN37192.1"/>
    </source>
</evidence>
<evidence type="ECO:0000256" key="17">
    <source>
        <dbReference type="ARBA" id="ARBA00081533"/>
    </source>
</evidence>
<proteinExistence type="inferred from homology"/>
<evidence type="ECO:0000256" key="6">
    <source>
        <dbReference type="ARBA" id="ARBA00022490"/>
    </source>
</evidence>
<dbReference type="Pfam" id="PF03061">
    <property type="entry name" value="4HBT"/>
    <property type="match status" value="1"/>
</dbReference>
<gene>
    <name evidence="20" type="ORF">TIFTF001_006624</name>
</gene>
<evidence type="ECO:0000256" key="15">
    <source>
        <dbReference type="ARBA" id="ARBA00064709"/>
    </source>
</evidence>
<organism evidence="20 21">
    <name type="scientific">Ficus carica</name>
    <name type="common">Common fig</name>
    <dbReference type="NCBI Taxonomy" id="3494"/>
    <lineage>
        <taxon>Eukaryota</taxon>
        <taxon>Viridiplantae</taxon>
        <taxon>Streptophyta</taxon>
        <taxon>Embryophyta</taxon>
        <taxon>Tracheophyta</taxon>
        <taxon>Spermatophyta</taxon>
        <taxon>Magnoliopsida</taxon>
        <taxon>eudicotyledons</taxon>
        <taxon>Gunneridae</taxon>
        <taxon>Pentapetalae</taxon>
        <taxon>rosids</taxon>
        <taxon>fabids</taxon>
        <taxon>Rosales</taxon>
        <taxon>Moraceae</taxon>
        <taxon>Ficeae</taxon>
        <taxon>Ficus</taxon>
    </lineage>
</organism>
<evidence type="ECO:0000256" key="1">
    <source>
        <dbReference type="ARBA" id="ARBA00004123"/>
    </source>
</evidence>
<comment type="catalytic activity">
    <reaction evidence="13">
        <text>a fatty acyl-CoA + H2O = a fatty acid + CoA + H(+)</text>
        <dbReference type="Rhea" id="RHEA:16781"/>
        <dbReference type="ChEBI" id="CHEBI:15377"/>
        <dbReference type="ChEBI" id="CHEBI:15378"/>
        <dbReference type="ChEBI" id="CHEBI:28868"/>
        <dbReference type="ChEBI" id="CHEBI:57287"/>
        <dbReference type="ChEBI" id="CHEBI:77636"/>
    </reaction>
    <physiologicalReaction direction="left-to-right" evidence="13">
        <dbReference type="Rhea" id="RHEA:16782"/>
    </physiologicalReaction>
</comment>
<dbReference type="GO" id="GO:0006629">
    <property type="term" value="P:lipid metabolic process"/>
    <property type="evidence" value="ECO:0007669"/>
    <property type="project" value="UniProtKB-KW"/>
</dbReference>
<evidence type="ECO:0000256" key="12">
    <source>
        <dbReference type="ARBA" id="ARBA00023242"/>
    </source>
</evidence>
<dbReference type="SUPFAM" id="SSF54637">
    <property type="entry name" value="Thioesterase/thiol ester dehydrase-isomerase"/>
    <property type="match status" value="1"/>
</dbReference>
<keyword evidence="7" id="KW-0378">Hydrolase</keyword>
<dbReference type="InterPro" id="IPR006683">
    <property type="entry name" value="Thioestr_dom"/>
</dbReference>
<dbReference type="InterPro" id="IPR039298">
    <property type="entry name" value="ACOT13"/>
</dbReference>
<keyword evidence="12" id="KW-0539">Nucleus</keyword>
<dbReference type="PANTHER" id="PTHR21660">
    <property type="entry name" value="THIOESTERASE SUPERFAMILY MEMBER-RELATED"/>
    <property type="match status" value="1"/>
</dbReference>
<dbReference type="InterPro" id="IPR029069">
    <property type="entry name" value="HotDog_dom_sf"/>
</dbReference>
<dbReference type="GO" id="GO:0005739">
    <property type="term" value="C:mitochondrion"/>
    <property type="evidence" value="ECO:0007669"/>
    <property type="project" value="UniProtKB-SubCell"/>
</dbReference>
<accession>A0AA87ZNF7</accession>
<dbReference type="PANTHER" id="PTHR21660:SF1">
    <property type="entry name" value="ACYL-COENZYME A THIOESTERASE 13"/>
    <property type="match status" value="1"/>
</dbReference>
<evidence type="ECO:0000313" key="21">
    <source>
        <dbReference type="Proteomes" id="UP001187192"/>
    </source>
</evidence>
<comment type="similarity">
    <text evidence="5">Belongs to the thioesterase PaaI family.</text>
</comment>
<name>A0AA87ZNF7_FICCA</name>
<evidence type="ECO:0000256" key="4">
    <source>
        <dbReference type="ARBA" id="ARBA00004514"/>
    </source>
</evidence>
<evidence type="ECO:0000256" key="11">
    <source>
        <dbReference type="ARBA" id="ARBA00023212"/>
    </source>
</evidence>
<evidence type="ECO:0000256" key="5">
    <source>
        <dbReference type="ARBA" id="ARBA00008324"/>
    </source>
</evidence>
<evidence type="ECO:0000256" key="2">
    <source>
        <dbReference type="ARBA" id="ARBA00004173"/>
    </source>
</evidence>
<comment type="subcellular location">
    <subcellularLocation>
        <location evidence="3">Cytoplasm</location>
        <location evidence="3">Cytoskeleton</location>
        <location evidence="3">Spindle</location>
    </subcellularLocation>
    <subcellularLocation>
        <location evidence="4">Cytoplasm</location>
        <location evidence="4">Cytosol</location>
    </subcellularLocation>
    <subcellularLocation>
        <location evidence="2">Mitochondrion</location>
    </subcellularLocation>
    <subcellularLocation>
        <location evidence="1">Nucleus</location>
    </subcellularLocation>
</comment>
<evidence type="ECO:0000256" key="10">
    <source>
        <dbReference type="ARBA" id="ARBA00023128"/>
    </source>
</evidence>
<keyword evidence="8" id="KW-0007">Acetylation</keyword>
<dbReference type="Gramene" id="FCD_00005678-RA">
    <property type="protein sequence ID" value="FCD_00005678-RA:cds"/>
    <property type="gene ID" value="FCD_00005678"/>
</dbReference>
<keyword evidence="6" id="KW-0963">Cytoplasm</keyword>
<dbReference type="GO" id="GO:0005829">
    <property type="term" value="C:cytosol"/>
    <property type="evidence" value="ECO:0007669"/>
    <property type="project" value="UniProtKB-SubCell"/>
</dbReference>
<evidence type="ECO:0000256" key="9">
    <source>
        <dbReference type="ARBA" id="ARBA00023098"/>
    </source>
</evidence>
<dbReference type="CDD" id="cd03443">
    <property type="entry name" value="PaaI_thioesterase"/>
    <property type="match status" value="1"/>
</dbReference>
<reference evidence="20" key="1">
    <citation type="submission" date="2023-07" db="EMBL/GenBank/DDBJ databases">
        <title>draft genome sequence of fig (Ficus carica).</title>
        <authorList>
            <person name="Takahashi T."/>
            <person name="Nishimura K."/>
        </authorList>
    </citation>
    <scope>NUCLEOTIDE SEQUENCE</scope>
</reference>
<keyword evidence="21" id="KW-1185">Reference proteome</keyword>
<keyword evidence="10" id="KW-0496">Mitochondrion</keyword>
<comment type="caution">
    <text evidence="20">The sequence shown here is derived from an EMBL/GenBank/DDBJ whole genome shotgun (WGS) entry which is preliminary data.</text>
</comment>
<keyword evidence="11" id="KW-0206">Cytoskeleton</keyword>
<dbReference type="FunFam" id="3.10.129.10:FF:000021">
    <property type="entry name" value="Acyl-coenzyme A thioesterase 13"/>
    <property type="match status" value="1"/>
</dbReference>
<dbReference type="GO" id="GO:0005634">
    <property type="term" value="C:nucleus"/>
    <property type="evidence" value="ECO:0007669"/>
    <property type="project" value="UniProtKB-SubCell"/>
</dbReference>
<evidence type="ECO:0000259" key="19">
    <source>
        <dbReference type="Pfam" id="PF03061"/>
    </source>
</evidence>
<evidence type="ECO:0000256" key="18">
    <source>
        <dbReference type="ARBA" id="ARBA00083956"/>
    </source>
</evidence>
<comment type="subunit">
    <text evidence="15">Homotetramer. Interacts with PCTP.</text>
</comment>
<comment type="function">
    <text evidence="14">Catalyzes the hydrolysis of acyl-CoAs into free fatty acids and coenzyme A (CoASH), regulating their respective intracellular levels. Has acyl-CoA thioesterase activity towards medium (C12) and long-chain (C18) fatty acyl-CoA substrates. Can also hydrolyze 3-hydroxyphenylacetyl-CoA and 3,4-dihydroxyphenylacetyl-CoA (in vitro). May play a role in controlling adaptive thermogenesis.</text>
</comment>
<dbReference type="Proteomes" id="UP001187192">
    <property type="component" value="Unassembled WGS sequence"/>
</dbReference>
<evidence type="ECO:0000256" key="3">
    <source>
        <dbReference type="ARBA" id="ARBA00004186"/>
    </source>
</evidence>
<evidence type="ECO:0000256" key="7">
    <source>
        <dbReference type="ARBA" id="ARBA00022801"/>
    </source>
</evidence>
<dbReference type="AlphaFoldDB" id="A0AA87ZNF7"/>
<sequence>MEDSNLQKARKLLEDLTKGVAGSEFEILTSKGLKVITARKGFFLCHFVVPDGLLDQNGNWQAGAIATMIDNLGAVAVYSLGGPPKVSVDFSVSYFSTAKFQEEVEIEAKAVKEDGKLMAHVVEIRRKSGGELIAIGRQWMASPGQSESSSSKL</sequence>
<evidence type="ECO:0000256" key="13">
    <source>
        <dbReference type="ARBA" id="ARBA00052976"/>
    </source>
</evidence>
<dbReference type="EMBL" id="BTGU01000006">
    <property type="protein sequence ID" value="GMN37192.1"/>
    <property type="molecule type" value="Genomic_DNA"/>
</dbReference>